<evidence type="ECO:0000313" key="4">
    <source>
        <dbReference type="Proteomes" id="UP001201980"/>
    </source>
</evidence>
<evidence type="ECO:0000313" key="3">
    <source>
        <dbReference type="EMBL" id="KAJ2898457.1"/>
    </source>
</evidence>
<sequence length="805" mass="87086">MSSHTAFIQRPHQGSDHRSRQAYIPPPSLSPRDDKSSGYHDGDSGSVSGSSSSSSGSGSGGMLSGSLSNISISPYNANATATSGIRPGQQRQRGMLSRHLPETTDTTDTTSAQNIQGKRRLSRRVSFDSLDPISPPPICPPANLRQPPPRNARRASFSGVNRPSHFPIQGTNSSSGDDIRPSRLLGEKAAISPGYMVSSTASKNLSWPPTQELSPAYPSSFNPRREKIFQEVMRLRVLDDPGNWAGWWTWPRRERLALRATVLAQADGLEAEFKLQRDQAAPSGSNSWGGATGPARGPVPLDAEAVLAAGDGHADRFESWINGYANVGGNSAMPSPAGSLPSSFHSSVPTPAGSWPGSPVFAAPAPTAPITPRAASTFSSPGGPEHVVGTGAGQKHSGHGGGRVAIWFSRFGCGKIPGAWLVLRVGRTFGLYMVWFLLIFWLCVAILPTWFSRTAYCYVLRPTVASSSSLTHATDAMASVHGISCASEWWPFPFYFFSPSSKDEDEGEDEDGDGDKLFYSPATAWERYGGGTTEVEMRATARTVRHSFTFVRKLSSWFSSVETPWAMHWQDFGNQVQKTQENARGILDAVMPEPGQRSEYEAARRNAVDTISRWASLDDELTAADGPSPAPSLASLAAALCKSVLALRYIRPMPAWWTREKPLVDETAAAIAAYRAALSPLQQCSSSLVEAQGLACGTHHVIHENLSADDNEKAQPALKDAALAAVEVVSADLDRIETWGKMNKEYFRAAADFSKAAEDGIRRWGRQLHALPRTGDWAREDQAMLRQNVGRLLKQLAQLPFKTDT</sequence>
<organism evidence="3 4">
    <name type="scientific">Zalerion maritima</name>
    <dbReference type="NCBI Taxonomy" id="339359"/>
    <lineage>
        <taxon>Eukaryota</taxon>
        <taxon>Fungi</taxon>
        <taxon>Dikarya</taxon>
        <taxon>Ascomycota</taxon>
        <taxon>Pezizomycotina</taxon>
        <taxon>Sordariomycetes</taxon>
        <taxon>Lulworthiomycetidae</taxon>
        <taxon>Lulworthiales</taxon>
        <taxon>Lulworthiaceae</taxon>
        <taxon>Zalerion</taxon>
    </lineage>
</organism>
<accession>A0AAD5RNG7</accession>
<dbReference type="Proteomes" id="UP001201980">
    <property type="component" value="Unassembled WGS sequence"/>
</dbReference>
<protein>
    <submittedName>
        <fullName evidence="3">Uncharacterized protein</fullName>
    </submittedName>
</protein>
<feature type="region of interest" description="Disordered" evidence="1">
    <location>
        <begin position="1"/>
        <end position="181"/>
    </location>
</feature>
<gene>
    <name evidence="3" type="ORF">MKZ38_003911</name>
</gene>
<feature type="compositionally biased region" description="Basic and acidic residues" evidence="1">
    <location>
        <begin position="31"/>
        <end position="43"/>
    </location>
</feature>
<name>A0AAD5RNG7_9PEZI</name>
<dbReference type="EMBL" id="JAKWBI020000230">
    <property type="protein sequence ID" value="KAJ2898457.1"/>
    <property type="molecule type" value="Genomic_DNA"/>
</dbReference>
<dbReference type="AlphaFoldDB" id="A0AAD5RNG7"/>
<proteinExistence type="predicted"/>
<comment type="caution">
    <text evidence="3">The sequence shown here is derived from an EMBL/GenBank/DDBJ whole genome shotgun (WGS) entry which is preliminary data.</text>
</comment>
<keyword evidence="2" id="KW-0812">Transmembrane</keyword>
<feature type="compositionally biased region" description="Pro residues" evidence="1">
    <location>
        <begin position="133"/>
        <end position="150"/>
    </location>
</feature>
<feature type="compositionally biased region" description="Low complexity" evidence="1">
    <location>
        <begin position="44"/>
        <end position="56"/>
    </location>
</feature>
<feature type="region of interest" description="Disordered" evidence="1">
    <location>
        <begin position="276"/>
        <end position="297"/>
    </location>
</feature>
<evidence type="ECO:0000256" key="1">
    <source>
        <dbReference type="SAM" id="MobiDB-lite"/>
    </source>
</evidence>
<feature type="transmembrane region" description="Helical" evidence="2">
    <location>
        <begin position="429"/>
        <end position="451"/>
    </location>
</feature>
<keyword evidence="2" id="KW-1133">Transmembrane helix</keyword>
<keyword evidence="2" id="KW-0472">Membrane</keyword>
<keyword evidence="4" id="KW-1185">Reference proteome</keyword>
<feature type="compositionally biased region" description="Polar residues" evidence="1">
    <location>
        <begin position="74"/>
        <end position="83"/>
    </location>
</feature>
<reference evidence="3" key="1">
    <citation type="submission" date="2022-07" db="EMBL/GenBank/DDBJ databases">
        <title>Draft genome sequence of Zalerion maritima ATCC 34329, a (micro)plastics degrading marine fungus.</title>
        <authorList>
            <person name="Paco A."/>
            <person name="Goncalves M.F.M."/>
            <person name="Rocha-Santos T.A.P."/>
            <person name="Alves A."/>
        </authorList>
    </citation>
    <scope>NUCLEOTIDE SEQUENCE</scope>
    <source>
        <strain evidence="3">ATCC 34329</strain>
    </source>
</reference>
<feature type="compositionally biased region" description="Low complexity" evidence="1">
    <location>
        <begin position="64"/>
        <end position="73"/>
    </location>
</feature>
<evidence type="ECO:0000256" key="2">
    <source>
        <dbReference type="SAM" id="Phobius"/>
    </source>
</evidence>